<accession>A0A9P0J578</accession>
<reference evidence="1" key="2">
    <citation type="submission" date="2022-10" db="EMBL/GenBank/DDBJ databases">
        <authorList>
            <consortium name="ENA_rothamsted_submissions"/>
            <consortium name="culmorum"/>
            <person name="King R."/>
        </authorList>
    </citation>
    <scope>NUCLEOTIDE SEQUENCE</scope>
</reference>
<dbReference type="AlphaFoldDB" id="A0A9P0J578"/>
<dbReference type="EMBL" id="OU899035">
    <property type="protein sequence ID" value="CAH1725978.1"/>
    <property type="molecule type" value="Genomic_DNA"/>
</dbReference>
<sequence>MYVTMDCIDLIMNTYESDHDEVCQELYENTGENQPKLINNSDNEISAVDITTKQTTNNATITEEWFEMIKPMIKKRLEWAVERISDYDILWTECKHDENANGSNENIKDENTTKILGIESYEHNECGLSLVRQFFINKYL</sequence>
<evidence type="ECO:0000313" key="1">
    <source>
        <dbReference type="EMBL" id="CAH1725978.1"/>
    </source>
</evidence>
<evidence type="ECO:0000313" key="2">
    <source>
        <dbReference type="Proteomes" id="UP001154329"/>
    </source>
</evidence>
<proteinExistence type="predicted"/>
<protein>
    <submittedName>
        <fullName evidence="1">Uncharacterized protein</fullName>
    </submittedName>
</protein>
<dbReference type="Proteomes" id="UP001154329">
    <property type="component" value="Chromosome 2"/>
</dbReference>
<keyword evidence="2" id="KW-1185">Reference proteome</keyword>
<gene>
    <name evidence="1" type="ORF">APHIGO_LOCUS6957</name>
</gene>
<reference evidence="1" key="1">
    <citation type="submission" date="2022-02" db="EMBL/GenBank/DDBJ databases">
        <authorList>
            <person name="King R."/>
        </authorList>
    </citation>
    <scope>NUCLEOTIDE SEQUENCE</scope>
</reference>
<organism evidence="1 2">
    <name type="scientific">Aphis gossypii</name>
    <name type="common">Cotton aphid</name>
    <dbReference type="NCBI Taxonomy" id="80765"/>
    <lineage>
        <taxon>Eukaryota</taxon>
        <taxon>Metazoa</taxon>
        <taxon>Ecdysozoa</taxon>
        <taxon>Arthropoda</taxon>
        <taxon>Hexapoda</taxon>
        <taxon>Insecta</taxon>
        <taxon>Pterygota</taxon>
        <taxon>Neoptera</taxon>
        <taxon>Paraneoptera</taxon>
        <taxon>Hemiptera</taxon>
        <taxon>Sternorrhyncha</taxon>
        <taxon>Aphidomorpha</taxon>
        <taxon>Aphidoidea</taxon>
        <taxon>Aphididae</taxon>
        <taxon>Aphidini</taxon>
        <taxon>Aphis</taxon>
        <taxon>Aphis</taxon>
    </lineage>
</organism>
<name>A0A9P0J578_APHGO</name>